<sequence length="95" mass="10438">MATVKYYEMQGWGGTIQPGQTATWGTGVVPGNRTIFFSPIPVPLKAGELLPGTFQVETTRVWTALQPDGVHFHVEFKNVGNAAWNYRVFATDIAP</sequence>
<dbReference type="EMBL" id="RBXO01000001">
    <property type="protein sequence ID" value="RKT55452.1"/>
    <property type="molecule type" value="Genomic_DNA"/>
</dbReference>
<dbReference type="RefSeq" id="WP_121007149.1">
    <property type="nucleotide sequence ID" value="NZ_RBXO01000001.1"/>
</dbReference>
<keyword evidence="2" id="KW-1185">Reference proteome</keyword>
<evidence type="ECO:0000313" key="2">
    <source>
        <dbReference type="Proteomes" id="UP000282084"/>
    </source>
</evidence>
<dbReference type="Proteomes" id="UP000282084">
    <property type="component" value="Unassembled WGS sequence"/>
</dbReference>
<name>A0A495W1A3_9PSEU</name>
<dbReference type="OrthoDB" id="9931053at2"/>
<evidence type="ECO:0000313" key="1">
    <source>
        <dbReference type="EMBL" id="RKT55452.1"/>
    </source>
</evidence>
<gene>
    <name evidence="1" type="ORF">C8E97_4120</name>
</gene>
<proteinExistence type="predicted"/>
<accession>A0A495W1A3</accession>
<organism evidence="1 2">
    <name type="scientific">Saccharothrix australiensis</name>
    <dbReference type="NCBI Taxonomy" id="2072"/>
    <lineage>
        <taxon>Bacteria</taxon>
        <taxon>Bacillati</taxon>
        <taxon>Actinomycetota</taxon>
        <taxon>Actinomycetes</taxon>
        <taxon>Pseudonocardiales</taxon>
        <taxon>Pseudonocardiaceae</taxon>
        <taxon>Saccharothrix</taxon>
    </lineage>
</organism>
<reference evidence="1 2" key="1">
    <citation type="submission" date="2018-10" db="EMBL/GenBank/DDBJ databases">
        <title>Sequencing the genomes of 1000 actinobacteria strains.</title>
        <authorList>
            <person name="Klenk H.-P."/>
        </authorList>
    </citation>
    <scope>NUCLEOTIDE SEQUENCE [LARGE SCALE GENOMIC DNA]</scope>
    <source>
        <strain evidence="1 2">DSM 43800</strain>
    </source>
</reference>
<dbReference type="AlphaFoldDB" id="A0A495W1A3"/>
<comment type="caution">
    <text evidence="1">The sequence shown here is derived from an EMBL/GenBank/DDBJ whole genome shotgun (WGS) entry which is preliminary data.</text>
</comment>
<protein>
    <submittedName>
        <fullName evidence="1">Uncharacterized protein</fullName>
    </submittedName>
</protein>